<organism evidence="3 4">
    <name type="scientific">Castellaniella defragrans</name>
    <name type="common">Alcaligenes defragrans</name>
    <dbReference type="NCBI Taxonomy" id="75697"/>
    <lineage>
        <taxon>Bacteria</taxon>
        <taxon>Pseudomonadati</taxon>
        <taxon>Pseudomonadota</taxon>
        <taxon>Betaproteobacteria</taxon>
        <taxon>Burkholderiales</taxon>
        <taxon>Alcaligenaceae</taxon>
        <taxon>Castellaniella</taxon>
    </lineage>
</organism>
<comment type="caution">
    <text evidence="3">The sequence shown here is derived from an EMBL/GenBank/DDBJ whole genome shotgun (WGS) entry which is preliminary data.</text>
</comment>
<evidence type="ECO:0008006" key="5">
    <source>
        <dbReference type="Google" id="ProtNLM"/>
    </source>
</evidence>
<proteinExistence type="predicted"/>
<feature type="coiled-coil region" evidence="1">
    <location>
        <begin position="59"/>
        <end position="121"/>
    </location>
</feature>
<keyword evidence="2" id="KW-1133">Transmembrane helix</keyword>
<sequence length="240" mass="26385">MSLGPKRPTFKPTPYGYTRRSRGIPRWLLLLITGVILGAGGVLFLQRSYGPQRLTVEQSEQLRTDLNTANLESQRLSAEAEKIRAQIKQARQDQQEQAARAEQLRKQAADMEAGVASLIQAIPPDPRGTSPGIRGADMVARDGGVDYRILLIQDLPEGQTEAPTLRGQIRLIAQGSYPNGNAAHVELATQPLDMGRYIVVEGRAELPNKAFRPRQVTIQVMAEGSDKIIATRTFHVTAAR</sequence>
<reference evidence="3 4" key="1">
    <citation type="submission" date="2020-08" db="EMBL/GenBank/DDBJ databases">
        <title>Genomic Encyclopedia of Type Strains, Phase IV (KMG-IV): sequencing the most valuable type-strain genomes for metagenomic binning, comparative biology and taxonomic classification.</title>
        <authorList>
            <person name="Goeker M."/>
        </authorList>
    </citation>
    <scope>NUCLEOTIDE SEQUENCE [LARGE SCALE GENOMIC DNA]</scope>
    <source>
        <strain evidence="3 4">DSM 12141</strain>
    </source>
</reference>
<protein>
    <recommendedName>
        <fullName evidence="5">Inner membrane protein</fullName>
    </recommendedName>
</protein>
<evidence type="ECO:0000313" key="3">
    <source>
        <dbReference type="EMBL" id="MBB6083733.1"/>
    </source>
</evidence>
<feature type="transmembrane region" description="Helical" evidence="2">
    <location>
        <begin position="27"/>
        <end position="45"/>
    </location>
</feature>
<accession>A0A7W9WNN2</accession>
<keyword evidence="2" id="KW-0812">Transmembrane</keyword>
<evidence type="ECO:0000256" key="2">
    <source>
        <dbReference type="SAM" id="Phobius"/>
    </source>
</evidence>
<evidence type="ECO:0000313" key="4">
    <source>
        <dbReference type="Proteomes" id="UP000541136"/>
    </source>
</evidence>
<keyword evidence="1" id="KW-0175">Coiled coil</keyword>
<gene>
    <name evidence="3" type="ORF">HNR28_001775</name>
</gene>
<dbReference type="AlphaFoldDB" id="A0A7W9WNN2"/>
<name>A0A7W9WNN2_CASDE</name>
<dbReference type="EMBL" id="JACHIB010000009">
    <property type="protein sequence ID" value="MBB6083733.1"/>
    <property type="molecule type" value="Genomic_DNA"/>
</dbReference>
<evidence type="ECO:0000256" key="1">
    <source>
        <dbReference type="SAM" id="Coils"/>
    </source>
</evidence>
<dbReference type="Proteomes" id="UP000541136">
    <property type="component" value="Unassembled WGS sequence"/>
</dbReference>
<dbReference type="RefSeq" id="WP_043684635.1">
    <property type="nucleotide sequence ID" value="NZ_JACHIB010000009.1"/>
</dbReference>
<keyword evidence="2" id="KW-0472">Membrane</keyword>